<dbReference type="EMBL" id="AKHW03006780">
    <property type="protein sequence ID" value="KYO18742.1"/>
    <property type="molecule type" value="Genomic_DNA"/>
</dbReference>
<sequence>MASRKSVPDQDIGNFQELLSNSRLASLYAMGLVLTTWLWPADKGLSENVAEADGGASNSHVHMAHCIILLVESVLFGLFVTVIFYDQVVSIITDETPIEQLRNRLLKEANREVAHTRKPKIALLREVFGRGFVICWFFPCNCSPPSVRSVLIVAWEPPSRTRGTVANCDVKVEGKEAPPGPCSSSPWPMSITGRPGESGWTPDPPFWSQLDQLPRKPPGKETATS</sequence>
<keyword evidence="2" id="KW-1133">Transmembrane helix</keyword>
<feature type="region of interest" description="Disordered" evidence="1">
    <location>
        <begin position="175"/>
        <end position="225"/>
    </location>
</feature>
<protein>
    <submittedName>
        <fullName evidence="3">Uncharacterized protein</fullName>
    </submittedName>
</protein>
<keyword evidence="2" id="KW-0472">Membrane</keyword>
<comment type="caution">
    <text evidence="3">The sequence shown here is derived from an EMBL/GenBank/DDBJ whole genome shotgun (WGS) entry which is preliminary data.</text>
</comment>
<name>A0A151M2L0_ALLMI</name>
<evidence type="ECO:0000256" key="2">
    <source>
        <dbReference type="SAM" id="Phobius"/>
    </source>
</evidence>
<gene>
    <name evidence="3" type="ORF">Y1Q_0009175</name>
</gene>
<dbReference type="Proteomes" id="UP000050525">
    <property type="component" value="Unassembled WGS sequence"/>
</dbReference>
<feature type="transmembrane region" description="Helical" evidence="2">
    <location>
        <begin position="24"/>
        <end position="41"/>
    </location>
</feature>
<organism evidence="3 4">
    <name type="scientific">Alligator mississippiensis</name>
    <name type="common">American alligator</name>
    <dbReference type="NCBI Taxonomy" id="8496"/>
    <lineage>
        <taxon>Eukaryota</taxon>
        <taxon>Metazoa</taxon>
        <taxon>Chordata</taxon>
        <taxon>Craniata</taxon>
        <taxon>Vertebrata</taxon>
        <taxon>Euteleostomi</taxon>
        <taxon>Archelosauria</taxon>
        <taxon>Archosauria</taxon>
        <taxon>Crocodylia</taxon>
        <taxon>Alligatoridae</taxon>
        <taxon>Alligatorinae</taxon>
        <taxon>Alligator</taxon>
    </lineage>
</organism>
<keyword evidence="4" id="KW-1185">Reference proteome</keyword>
<evidence type="ECO:0000256" key="1">
    <source>
        <dbReference type="SAM" id="MobiDB-lite"/>
    </source>
</evidence>
<keyword evidence="2" id="KW-0812">Transmembrane</keyword>
<reference evidence="3 4" key="1">
    <citation type="journal article" date="2012" name="Genome Biol.">
        <title>Sequencing three crocodilian genomes to illuminate the evolution of archosaurs and amniotes.</title>
        <authorList>
            <person name="St John J.A."/>
            <person name="Braun E.L."/>
            <person name="Isberg S.R."/>
            <person name="Miles L.G."/>
            <person name="Chong A.Y."/>
            <person name="Gongora J."/>
            <person name="Dalzell P."/>
            <person name="Moran C."/>
            <person name="Bed'hom B."/>
            <person name="Abzhanov A."/>
            <person name="Burgess S.C."/>
            <person name="Cooksey A.M."/>
            <person name="Castoe T.A."/>
            <person name="Crawford N.G."/>
            <person name="Densmore L.D."/>
            <person name="Drew J.C."/>
            <person name="Edwards S.V."/>
            <person name="Faircloth B.C."/>
            <person name="Fujita M.K."/>
            <person name="Greenwold M.J."/>
            <person name="Hoffmann F.G."/>
            <person name="Howard J.M."/>
            <person name="Iguchi T."/>
            <person name="Janes D.E."/>
            <person name="Khan S.Y."/>
            <person name="Kohno S."/>
            <person name="de Koning A.J."/>
            <person name="Lance S.L."/>
            <person name="McCarthy F.M."/>
            <person name="McCormack J.E."/>
            <person name="Merchant M.E."/>
            <person name="Peterson D.G."/>
            <person name="Pollock D.D."/>
            <person name="Pourmand N."/>
            <person name="Raney B.J."/>
            <person name="Roessler K.A."/>
            <person name="Sanford J.R."/>
            <person name="Sawyer R.H."/>
            <person name="Schmidt C.J."/>
            <person name="Triplett E.W."/>
            <person name="Tuberville T.D."/>
            <person name="Venegas-Anaya M."/>
            <person name="Howard J.T."/>
            <person name="Jarvis E.D."/>
            <person name="Guillette L.J.Jr."/>
            <person name="Glenn T.C."/>
            <person name="Green R.E."/>
            <person name="Ray D.A."/>
        </authorList>
    </citation>
    <scope>NUCLEOTIDE SEQUENCE [LARGE SCALE GENOMIC DNA]</scope>
    <source>
        <strain evidence="3">KSC_2009_1</strain>
    </source>
</reference>
<dbReference type="STRING" id="8496.A0A151M2L0"/>
<dbReference type="AlphaFoldDB" id="A0A151M2L0"/>
<feature type="transmembrane region" description="Helical" evidence="2">
    <location>
        <begin position="61"/>
        <end position="85"/>
    </location>
</feature>
<evidence type="ECO:0000313" key="4">
    <source>
        <dbReference type="Proteomes" id="UP000050525"/>
    </source>
</evidence>
<proteinExistence type="predicted"/>
<accession>A0A151M2L0</accession>
<evidence type="ECO:0000313" key="3">
    <source>
        <dbReference type="EMBL" id="KYO18742.1"/>
    </source>
</evidence>